<name>A0A059CNT4_EUCGR</name>
<dbReference type="PROSITE" id="PS50294">
    <property type="entry name" value="WD_REPEATS_REGION"/>
    <property type="match status" value="1"/>
</dbReference>
<evidence type="ECO:0000313" key="3">
    <source>
        <dbReference type="EMBL" id="KCW80012.1"/>
    </source>
</evidence>
<sequence length="411" mass="45203">MKQVPRLSYTNSGRAILALSSNAVHKLWKWEKSDQNLTGRATTSEVPQLWQPPDGNLMTNDTCGANPEDAVPCFALSNDDYCLMSASGGEISWFNMRTFQTIKKFTPPPPPNNDIIEIGMEDSAIQIYSGRVDEIQNNLKGNRRIIKGFAFSNSLNVLVSFSAESQMMITFLPHPRSSSCFNYCNRNGRLLYSNLSFSISQGHQKRITSLAFSNVLNVLVSSGADSQLCVWSTDGWEMQASKFLQMPTGQGAAPFADTRVQFHVDQIYLLVVHETQIATCKAPELECLKQWDTREASAPITDATYSCDGQSIYVSFEDGSINVLSASTLRLRCHINPAAYIPPNPNLRVYPLVIAAHPSQPNQFALGLTDGSVYVLEPLESEGEWGGSPPVENGAEPSTTSSATDSDQPQR</sequence>
<reference evidence="3" key="1">
    <citation type="submission" date="2013-07" db="EMBL/GenBank/DDBJ databases">
        <title>The genome of Eucalyptus grandis.</title>
        <authorList>
            <person name="Schmutz J."/>
            <person name="Hayes R."/>
            <person name="Myburg A."/>
            <person name="Tuskan G."/>
            <person name="Grattapaglia D."/>
            <person name="Rokhsar D.S."/>
        </authorList>
    </citation>
    <scope>NUCLEOTIDE SEQUENCE</scope>
    <source>
        <tissue evidence="3">Leaf extractions</tissue>
    </source>
</reference>
<dbReference type="GO" id="GO:0006355">
    <property type="term" value="P:regulation of DNA-templated transcription"/>
    <property type="evidence" value="ECO:0000318"/>
    <property type="project" value="GO_Central"/>
</dbReference>
<feature type="compositionally biased region" description="Polar residues" evidence="2">
    <location>
        <begin position="396"/>
        <end position="411"/>
    </location>
</feature>
<dbReference type="SMART" id="SM00320">
    <property type="entry name" value="WD40"/>
    <property type="match status" value="2"/>
</dbReference>
<accession>A0A059CNT4</accession>
<dbReference type="PROSITE" id="PS50082">
    <property type="entry name" value="WD_REPEATS_2"/>
    <property type="match status" value="1"/>
</dbReference>
<dbReference type="SUPFAM" id="SSF50978">
    <property type="entry name" value="WD40 repeat-like"/>
    <property type="match status" value="1"/>
</dbReference>
<dbReference type="STRING" id="71139.A0A059CNT4"/>
<organism evidence="3">
    <name type="scientific">Eucalyptus grandis</name>
    <name type="common">Flooded gum</name>
    <dbReference type="NCBI Taxonomy" id="71139"/>
    <lineage>
        <taxon>Eukaryota</taxon>
        <taxon>Viridiplantae</taxon>
        <taxon>Streptophyta</taxon>
        <taxon>Embryophyta</taxon>
        <taxon>Tracheophyta</taxon>
        <taxon>Spermatophyta</taxon>
        <taxon>Magnoliopsida</taxon>
        <taxon>eudicotyledons</taxon>
        <taxon>Gunneridae</taxon>
        <taxon>Pentapetalae</taxon>
        <taxon>rosids</taxon>
        <taxon>malvids</taxon>
        <taxon>Myrtales</taxon>
        <taxon>Myrtaceae</taxon>
        <taxon>Myrtoideae</taxon>
        <taxon>Eucalypteae</taxon>
        <taxon>Eucalyptus</taxon>
    </lineage>
</organism>
<dbReference type="InParanoid" id="A0A059CNT4"/>
<gene>
    <name evidence="3" type="ORF">EUGRSUZ_C01349</name>
</gene>
<dbReference type="Gramene" id="KCW80012">
    <property type="protein sequence ID" value="KCW80012"/>
    <property type="gene ID" value="EUGRSUZ_C01349"/>
</dbReference>
<dbReference type="InterPro" id="IPR036322">
    <property type="entry name" value="WD40_repeat_dom_sf"/>
</dbReference>
<proteinExistence type="predicted"/>
<evidence type="ECO:0000256" key="2">
    <source>
        <dbReference type="SAM" id="MobiDB-lite"/>
    </source>
</evidence>
<dbReference type="InterPro" id="IPR001680">
    <property type="entry name" value="WD40_rpt"/>
</dbReference>
<feature type="region of interest" description="Disordered" evidence="2">
    <location>
        <begin position="379"/>
        <end position="411"/>
    </location>
</feature>
<dbReference type="PANTHER" id="PTHR44083:SF35">
    <property type="entry name" value="TOPLESS-RELATED PROTEIN 4-LIKE ISOFORM X1"/>
    <property type="match status" value="1"/>
</dbReference>
<dbReference type="InterPro" id="IPR027728">
    <property type="entry name" value="Topless_fam"/>
</dbReference>
<dbReference type="Pfam" id="PF00400">
    <property type="entry name" value="WD40"/>
    <property type="match status" value="1"/>
</dbReference>
<dbReference type="OMA" id="RCHINPA"/>
<feature type="repeat" description="WD" evidence="1">
    <location>
        <begin position="200"/>
        <end position="241"/>
    </location>
</feature>
<dbReference type="PANTHER" id="PTHR44083">
    <property type="entry name" value="TOPLESS-RELATED PROTEIN 1-RELATED"/>
    <property type="match status" value="1"/>
</dbReference>
<dbReference type="AlphaFoldDB" id="A0A059CNT4"/>
<keyword evidence="1" id="KW-0853">WD repeat</keyword>
<evidence type="ECO:0000256" key="1">
    <source>
        <dbReference type="PROSITE-ProRule" id="PRU00221"/>
    </source>
</evidence>
<dbReference type="Gene3D" id="2.130.10.10">
    <property type="entry name" value="YVTN repeat-like/Quinoprotein amine dehydrogenase"/>
    <property type="match status" value="2"/>
</dbReference>
<dbReference type="InterPro" id="IPR015943">
    <property type="entry name" value="WD40/YVTN_repeat-like_dom_sf"/>
</dbReference>
<dbReference type="EMBL" id="KK198755">
    <property type="protein sequence ID" value="KCW80012.1"/>
    <property type="molecule type" value="Genomic_DNA"/>
</dbReference>
<protein>
    <submittedName>
        <fullName evidence="3">Uncharacterized protein</fullName>
    </submittedName>
</protein>